<dbReference type="InterPro" id="IPR027417">
    <property type="entry name" value="P-loop_NTPase"/>
</dbReference>
<dbReference type="Gene3D" id="3.40.50.300">
    <property type="entry name" value="P-loop containing nucleotide triphosphate hydrolases"/>
    <property type="match status" value="1"/>
</dbReference>
<sequence>MLLWAQSHGTAGAGCYARIAGLGGGLVCLLGYVNFFAWLWACQLRAFPGYRGKYKNLWLTFTVHWETLKRFVGLLTSPIRRLPDFYVVGCPKCGTSTIYHYLTLHPRIVLPAYKESRFIWGRTGLYLSSLRLRSLFPTWIQCPSGHLTFDADPTAAVAPKFASALLHRLTPNAKIIIAYREPVEAAWSMYRFRSRIKGRFDFGWTFQQMYGLERKLAQSSCWAELDALADSLDEGATSVWITPDIAFHGVNSSMLRPQRIADVLAEFEARFGQGNVLLIPFSALVSSTEATMRRIYRFVGLDAETIQLPSRLNVQPEDVMELVVSKETRCQSLTDDAARLLTAYYAEQKLKFAEMTGETFECHTDPSIGDVSQGSAASEDIGSIS</sequence>
<evidence type="ECO:0000313" key="9">
    <source>
        <dbReference type="Proteomes" id="UP000649617"/>
    </source>
</evidence>
<dbReference type="OrthoDB" id="411451at2759"/>
<feature type="active site" description="For sulfotransferase activity" evidence="3">
    <location>
        <position position="92"/>
    </location>
</feature>
<keyword evidence="6" id="KW-0812">Transmembrane</keyword>
<evidence type="ECO:0000313" key="8">
    <source>
        <dbReference type="EMBL" id="CAE7343568.1"/>
    </source>
</evidence>
<feature type="transmembrane region" description="Helical" evidence="6">
    <location>
        <begin position="20"/>
        <end position="41"/>
    </location>
</feature>
<reference evidence="8" key="1">
    <citation type="submission" date="2021-02" db="EMBL/GenBank/DDBJ databases">
        <authorList>
            <person name="Dougan E. K."/>
            <person name="Rhodes N."/>
            <person name="Thang M."/>
            <person name="Chan C."/>
        </authorList>
    </citation>
    <scope>NUCLEOTIDE SEQUENCE</scope>
</reference>
<feature type="binding site" evidence="4">
    <location>
        <position position="180"/>
    </location>
    <ligand>
        <name>3'-phosphoadenylyl sulfate</name>
        <dbReference type="ChEBI" id="CHEBI:58339"/>
    </ligand>
</feature>
<dbReference type="GO" id="GO:0008146">
    <property type="term" value="F:sulfotransferase activity"/>
    <property type="evidence" value="ECO:0007669"/>
    <property type="project" value="InterPro"/>
</dbReference>
<feature type="region of interest" description="Disordered" evidence="5">
    <location>
        <begin position="364"/>
        <end position="385"/>
    </location>
</feature>
<feature type="binding site" evidence="4">
    <location>
        <position position="188"/>
    </location>
    <ligand>
        <name>3'-phosphoadenylyl sulfate</name>
        <dbReference type="ChEBI" id="CHEBI:58339"/>
    </ligand>
</feature>
<dbReference type="PANTHER" id="PTHR10605">
    <property type="entry name" value="HEPARAN SULFATE SULFOTRANSFERASE"/>
    <property type="match status" value="1"/>
</dbReference>
<evidence type="ECO:0000256" key="5">
    <source>
        <dbReference type="SAM" id="MobiDB-lite"/>
    </source>
</evidence>
<evidence type="ECO:0000256" key="2">
    <source>
        <dbReference type="ARBA" id="ARBA00023180"/>
    </source>
</evidence>
<keyword evidence="6" id="KW-0472">Membrane</keyword>
<dbReference type="EMBL" id="CAJNIZ010013113">
    <property type="protein sequence ID" value="CAE7343568.1"/>
    <property type="molecule type" value="Genomic_DNA"/>
</dbReference>
<gene>
    <name evidence="8" type="primary">CHST15</name>
    <name evidence="8" type="ORF">SPIL2461_LOCUS8124</name>
</gene>
<comment type="caution">
    <text evidence="8">The sequence shown here is derived from an EMBL/GenBank/DDBJ whole genome shotgun (WGS) entry which is preliminary data.</text>
</comment>
<name>A0A812PHL6_SYMPI</name>
<dbReference type="InterPro" id="IPR000863">
    <property type="entry name" value="Sulfotransferase_dom"/>
</dbReference>
<dbReference type="Proteomes" id="UP000649617">
    <property type="component" value="Unassembled WGS sequence"/>
</dbReference>
<keyword evidence="9" id="KW-1185">Reference proteome</keyword>
<dbReference type="SUPFAM" id="SSF52540">
    <property type="entry name" value="P-loop containing nucleoside triphosphate hydrolases"/>
    <property type="match status" value="1"/>
</dbReference>
<keyword evidence="1" id="KW-0808">Transferase</keyword>
<dbReference type="AlphaFoldDB" id="A0A812PHL6"/>
<protein>
    <submittedName>
        <fullName evidence="8">CHST15 protein</fullName>
    </submittedName>
</protein>
<dbReference type="InterPro" id="IPR037359">
    <property type="entry name" value="NST/OST"/>
</dbReference>
<proteinExistence type="predicted"/>
<keyword evidence="6" id="KW-1133">Transmembrane helix</keyword>
<evidence type="ECO:0000256" key="1">
    <source>
        <dbReference type="ARBA" id="ARBA00022679"/>
    </source>
</evidence>
<accession>A0A812PHL6</accession>
<feature type="domain" description="Sulfotransferase" evidence="7">
    <location>
        <begin position="83"/>
        <end position="304"/>
    </location>
</feature>
<evidence type="ECO:0000256" key="6">
    <source>
        <dbReference type="SAM" id="Phobius"/>
    </source>
</evidence>
<dbReference type="Pfam" id="PF00685">
    <property type="entry name" value="Sulfotransfer_1"/>
    <property type="match status" value="1"/>
</dbReference>
<evidence type="ECO:0000256" key="4">
    <source>
        <dbReference type="PIRSR" id="PIRSR637359-2"/>
    </source>
</evidence>
<keyword evidence="2" id="KW-0325">Glycoprotein</keyword>
<evidence type="ECO:0000259" key="7">
    <source>
        <dbReference type="Pfam" id="PF00685"/>
    </source>
</evidence>
<dbReference type="PANTHER" id="PTHR10605:SF56">
    <property type="entry name" value="BIFUNCTIONAL HEPARAN SULFATE N-DEACETYLASE_N-SULFOTRANSFERASE"/>
    <property type="match status" value="1"/>
</dbReference>
<evidence type="ECO:0000256" key="3">
    <source>
        <dbReference type="PIRSR" id="PIRSR637359-1"/>
    </source>
</evidence>
<organism evidence="8 9">
    <name type="scientific">Symbiodinium pilosum</name>
    <name type="common">Dinoflagellate</name>
    <dbReference type="NCBI Taxonomy" id="2952"/>
    <lineage>
        <taxon>Eukaryota</taxon>
        <taxon>Sar</taxon>
        <taxon>Alveolata</taxon>
        <taxon>Dinophyceae</taxon>
        <taxon>Suessiales</taxon>
        <taxon>Symbiodiniaceae</taxon>
        <taxon>Symbiodinium</taxon>
    </lineage>
</organism>